<evidence type="ECO:0000256" key="6">
    <source>
        <dbReference type="SAM" id="Phobius"/>
    </source>
</evidence>
<evidence type="ECO:0000256" key="2">
    <source>
        <dbReference type="ARBA" id="ARBA00022475"/>
    </source>
</evidence>
<dbReference type="EMBL" id="FMUS01000028">
    <property type="protein sequence ID" value="SCZ01249.1"/>
    <property type="molecule type" value="Genomic_DNA"/>
</dbReference>
<gene>
    <name evidence="7" type="ORF">SAMN03080606_03568</name>
</gene>
<sequence>MHIAEIDYLSNTTDSPLHRMRAVSKSIFSLLVLASFIISNNIYKLSGLILILLILFAIGKIPYNKVFHLVLYPLFFSLLFAFIRLQQSYILGLIVILKASGAALTMILLITTTPYVDIFALLSKFLPKLLVDIFLFTYRSVFILIEQMENLLKSMKLRGGYRSFNLVKNIKNIAGALGIMIIHSYDMNDRMYQIYTLRGYNGGIPITSDNWPLKGRDVLLIFFSVIILLGTVIPWSL</sequence>
<feature type="transmembrane region" description="Helical" evidence="6">
    <location>
        <begin position="166"/>
        <end position="185"/>
    </location>
</feature>
<dbReference type="InterPro" id="IPR051611">
    <property type="entry name" value="ECF_transporter_component"/>
</dbReference>
<evidence type="ECO:0000313" key="8">
    <source>
        <dbReference type="Proteomes" id="UP000198636"/>
    </source>
</evidence>
<feature type="transmembrane region" description="Helical" evidence="6">
    <location>
        <begin position="27"/>
        <end position="59"/>
    </location>
</feature>
<dbReference type="InterPro" id="IPR003339">
    <property type="entry name" value="ABC/ECF_trnsptr_transmembrane"/>
</dbReference>
<keyword evidence="8" id="KW-1185">Reference proteome</keyword>
<dbReference type="STRING" id="1120976.SAMN03080606_03568"/>
<dbReference type="Pfam" id="PF02361">
    <property type="entry name" value="CbiQ"/>
    <property type="match status" value="1"/>
</dbReference>
<dbReference type="Proteomes" id="UP000198636">
    <property type="component" value="Unassembled WGS sequence"/>
</dbReference>
<keyword evidence="5 6" id="KW-0472">Membrane</keyword>
<evidence type="ECO:0000256" key="1">
    <source>
        <dbReference type="ARBA" id="ARBA00004141"/>
    </source>
</evidence>
<dbReference type="RefSeq" id="WP_091546265.1">
    <property type="nucleotide sequence ID" value="NZ_FMUS01000028.1"/>
</dbReference>
<evidence type="ECO:0000256" key="4">
    <source>
        <dbReference type="ARBA" id="ARBA00022989"/>
    </source>
</evidence>
<feature type="transmembrane region" description="Helical" evidence="6">
    <location>
        <begin position="90"/>
        <end position="113"/>
    </location>
</feature>
<dbReference type="PANTHER" id="PTHR34857">
    <property type="entry name" value="SLL0384 PROTEIN"/>
    <property type="match status" value="1"/>
</dbReference>
<keyword evidence="3 6" id="KW-0812">Transmembrane</keyword>
<dbReference type="PANTHER" id="PTHR34857:SF2">
    <property type="entry name" value="SLL0384 PROTEIN"/>
    <property type="match status" value="1"/>
</dbReference>
<evidence type="ECO:0000256" key="3">
    <source>
        <dbReference type="ARBA" id="ARBA00022692"/>
    </source>
</evidence>
<dbReference type="CDD" id="cd16914">
    <property type="entry name" value="EcfT"/>
    <property type="match status" value="1"/>
</dbReference>
<protein>
    <submittedName>
        <fullName evidence="7">Cobalt/nickel transport system permease protein</fullName>
    </submittedName>
</protein>
<proteinExistence type="predicted"/>
<dbReference type="OrthoDB" id="1952270at2"/>
<accession>A0A1G5KMU3</accession>
<feature type="transmembrane region" description="Helical" evidence="6">
    <location>
        <begin position="125"/>
        <end position="145"/>
    </location>
</feature>
<reference evidence="7 8" key="1">
    <citation type="submission" date="2016-10" db="EMBL/GenBank/DDBJ databases">
        <authorList>
            <person name="de Groot N.N."/>
        </authorList>
    </citation>
    <scope>NUCLEOTIDE SEQUENCE [LARGE SCALE GENOMIC DNA]</scope>
    <source>
        <strain evidence="7 8">DSM 18978</strain>
    </source>
</reference>
<evidence type="ECO:0000313" key="7">
    <source>
        <dbReference type="EMBL" id="SCZ01249.1"/>
    </source>
</evidence>
<evidence type="ECO:0000256" key="5">
    <source>
        <dbReference type="ARBA" id="ARBA00023136"/>
    </source>
</evidence>
<organism evidence="7 8">
    <name type="scientific">Alkaliphilus peptidifermentans DSM 18978</name>
    <dbReference type="NCBI Taxonomy" id="1120976"/>
    <lineage>
        <taxon>Bacteria</taxon>
        <taxon>Bacillati</taxon>
        <taxon>Bacillota</taxon>
        <taxon>Clostridia</taxon>
        <taxon>Peptostreptococcales</taxon>
        <taxon>Natronincolaceae</taxon>
        <taxon>Alkaliphilus</taxon>
    </lineage>
</organism>
<name>A0A1G5KMU3_9FIRM</name>
<comment type="subcellular location">
    <subcellularLocation>
        <location evidence="1">Membrane</location>
        <topology evidence="1">Multi-pass membrane protein</topology>
    </subcellularLocation>
</comment>
<dbReference type="GO" id="GO:0005886">
    <property type="term" value="C:plasma membrane"/>
    <property type="evidence" value="ECO:0007669"/>
    <property type="project" value="UniProtKB-ARBA"/>
</dbReference>
<keyword evidence="2" id="KW-1003">Cell membrane</keyword>
<dbReference type="AlphaFoldDB" id="A0A1G5KMU3"/>
<feature type="transmembrane region" description="Helical" evidence="6">
    <location>
        <begin position="65"/>
        <end position="83"/>
    </location>
</feature>
<keyword evidence="4 6" id="KW-1133">Transmembrane helix</keyword>
<feature type="transmembrane region" description="Helical" evidence="6">
    <location>
        <begin position="218"/>
        <end position="236"/>
    </location>
</feature>